<accession>A0A2N0BPI2</accession>
<sequence>MSVNCFGFWSGLVGSKIDSENRQNQYSDYCKGNYLIRRFQNVNRDRYVLRGFLADVGVSVLAATQSVVSAGVYFVTSFFGSSLVILGHDPGDHVGLDGVISGPHEKNCKGEKEYFYKEYSANLRDSSSALNEKLLAKCWAATRSEANRQIRKDLISHVSTRITEGEPILFAEELDAESETVNLIRCSYQAISEVGDFVCRCIYNIRIKLKE</sequence>
<dbReference type="AlphaFoldDB" id="A0A2N0BB50"/>
<protein>
    <submittedName>
        <fullName evidence="1">Uncharacterized protein</fullName>
    </submittedName>
</protein>
<gene>
    <name evidence="1" type="ORF">CH379_06060</name>
</gene>
<comment type="caution">
    <text evidence="1">The sequence shown here is derived from an EMBL/GenBank/DDBJ whole genome shotgun (WGS) entry which is preliminary data.</text>
</comment>
<dbReference type="EMBL" id="NPEF01000044">
    <property type="protein sequence ID" value="PJZ93772.1"/>
    <property type="molecule type" value="Genomic_DNA"/>
</dbReference>
<evidence type="ECO:0000313" key="1">
    <source>
        <dbReference type="EMBL" id="PJZ93772.1"/>
    </source>
</evidence>
<name>A0A2N0BB50_9LEPT</name>
<organism evidence="1">
    <name type="scientific">Leptospira ellisii</name>
    <dbReference type="NCBI Taxonomy" id="2023197"/>
    <lineage>
        <taxon>Bacteria</taxon>
        <taxon>Pseudomonadati</taxon>
        <taxon>Spirochaetota</taxon>
        <taxon>Spirochaetia</taxon>
        <taxon>Leptospirales</taxon>
        <taxon>Leptospiraceae</taxon>
        <taxon>Leptospira</taxon>
    </lineage>
</organism>
<proteinExistence type="predicted"/>
<accession>A0A2N0BB50</accession>
<reference evidence="1" key="1">
    <citation type="submission" date="2017-07" db="EMBL/GenBank/DDBJ databases">
        <title>Leptospira spp. isolated from tropical soils.</title>
        <authorList>
            <person name="Thibeaux R."/>
            <person name="Iraola G."/>
            <person name="Ferres I."/>
            <person name="Bierque E."/>
            <person name="Girault D."/>
            <person name="Soupe-Gilbert M.-E."/>
            <person name="Picardeau M."/>
            <person name="Goarant C."/>
        </authorList>
    </citation>
    <scope>NUCLEOTIDE SEQUENCE [LARGE SCALE GENOMIC DNA]</scope>
    <source>
        <strain evidence="1">ATI7-C-A5</strain>
    </source>
</reference>